<feature type="coiled-coil region" evidence="12">
    <location>
        <begin position="674"/>
        <end position="701"/>
    </location>
</feature>
<evidence type="ECO:0000256" key="5">
    <source>
        <dbReference type="ARBA" id="ARBA00022763"/>
    </source>
</evidence>
<evidence type="ECO:0000256" key="12">
    <source>
        <dbReference type="SAM" id="Coils"/>
    </source>
</evidence>
<proteinExistence type="inferred from homology"/>
<dbReference type="InterPro" id="IPR047242">
    <property type="entry name" value="CDC5L/Cef1"/>
</dbReference>
<dbReference type="InterPro" id="IPR017930">
    <property type="entry name" value="Myb_dom"/>
</dbReference>
<keyword evidence="5" id="KW-0227">DNA damage</keyword>
<evidence type="ECO:0000313" key="17">
    <source>
        <dbReference type="Proteomes" id="UP001626550"/>
    </source>
</evidence>
<feature type="region of interest" description="Disordered" evidence="13">
    <location>
        <begin position="112"/>
        <end position="141"/>
    </location>
</feature>
<dbReference type="CDD" id="cd11659">
    <property type="entry name" value="SANT_CDC5_II"/>
    <property type="match status" value="1"/>
</dbReference>
<evidence type="ECO:0000313" key="16">
    <source>
        <dbReference type="EMBL" id="KAL3315402.1"/>
    </source>
</evidence>
<keyword evidence="4" id="KW-0677">Repeat</keyword>
<dbReference type="InterPro" id="IPR001005">
    <property type="entry name" value="SANT/Myb"/>
</dbReference>
<evidence type="ECO:0000256" key="6">
    <source>
        <dbReference type="ARBA" id="ARBA00023054"/>
    </source>
</evidence>
<name>A0ABD2Q8A3_9PLAT</name>
<dbReference type="GO" id="GO:0003677">
    <property type="term" value="F:DNA binding"/>
    <property type="evidence" value="ECO:0007669"/>
    <property type="project" value="UniProtKB-KW"/>
</dbReference>
<evidence type="ECO:0000256" key="2">
    <source>
        <dbReference type="ARBA" id="ARBA00022664"/>
    </source>
</evidence>
<feature type="domain" description="Myb-like" evidence="14">
    <location>
        <begin position="3"/>
        <end position="54"/>
    </location>
</feature>
<dbReference type="FunFam" id="1.10.10.60:FF:000021">
    <property type="entry name" value="CDC5 cell division cycle 5-like"/>
    <property type="match status" value="1"/>
</dbReference>
<evidence type="ECO:0000256" key="8">
    <source>
        <dbReference type="ARBA" id="ARBA00023187"/>
    </source>
</evidence>
<accession>A0ABD2Q8A3</accession>
<keyword evidence="8" id="KW-0508">mRNA splicing</keyword>
<dbReference type="Proteomes" id="UP001626550">
    <property type="component" value="Unassembled WGS sequence"/>
</dbReference>
<evidence type="ECO:0000259" key="14">
    <source>
        <dbReference type="PROSITE" id="PS50090"/>
    </source>
</evidence>
<dbReference type="FunFam" id="1.10.10.60:FF:000091">
    <property type="entry name" value="CDC5 cell division cycle 5-like"/>
    <property type="match status" value="1"/>
</dbReference>
<evidence type="ECO:0000256" key="1">
    <source>
        <dbReference type="ARBA" id="ARBA00010506"/>
    </source>
</evidence>
<dbReference type="Pfam" id="PF11831">
    <property type="entry name" value="Myb_Cef"/>
    <property type="match status" value="1"/>
</dbReference>
<dbReference type="SUPFAM" id="SSF46689">
    <property type="entry name" value="Homeodomain-like"/>
    <property type="match status" value="1"/>
</dbReference>
<dbReference type="GO" id="GO:0006355">
    <property type="term" value="P:regulation of DNA-templated transcription"/>
    <property type="evidence" value="ECO:0007669"/>
    <property type="project" value="UniProtKB-ARBA"/>
</dbReference>
<dbReference type="GO" id="GO:0005681">
    <property type="term" value="C:spliceosomal complex"/>
    <property type="evidence" value="ECO:0007669"/>
    <property type="project" value="UniProtKB-KW"/>
</dbReference>
<keyword evidence="7" id="KW-0238">DNA-binding</keyword>
<dbReference type="PANTHER" id="PTHR45885:SF1">
    <property type="entry name" value="CELL DIVISION CYCLE 5-LIKE PROTEIN"/>
    <property type="match status" value="1"/>
</dbReference>
<keyword evidence="3" id="KW-0747">Spliceosome</keyword>
<evidence type="ECO:0000256" key="13">
    <source>
        <dbReference type="SAM" id="MobiDB-lite"/>
    </source>
</evidence>
<organism evidence="16 17">
    <name type="scientific">Cichlidogyrus casuarinus</name>
    <dbReference type="NCBI Taxonomy" id="1844966"/>
    <lineage>
        <taxon>Eukaryota</taxon>
        <taxon>Metazoa</taxon>
        <taxon>Spiralia</taxon>
        <taxon>Lophotrochozoa</taxon>
        <taxon>Platyhelminthes</taxon>
        <taxon>Monogenea</taxon>
        <taxon>Monopisthocotylea</taxon>
        <taxon>Dactylogyridea</taxon>
        <taxon>Ancyrocephalidae</taxon>
        <taxon>Cichlidogyrus</taxon>
    </lineage>
</organism>
<dbReference type="GO" id="GO:0006281">
    <property type="term" value="P:DNA repair"/>
    <property type="evidence" value="ECO:0007669"/>
    <property type="project" value="UniProtKB-KW"/>
</dbReference>
<keyword evidence="10" id="KW-0539">Nucleus</keyword>
<comment type="caution">
    <text evidence="16">The sequence shown here is derived from an EMBL/GenBank/DDBJ whole genome shotgun (WGS) entry which is preliminary data.</text>
</comment>
<dbReference type="AlphaFoldDB" id="A0ABD2Q8A3"/>
<keyword evidence="9" id="KW-0234">DNA repair</keyword>
<keyword evidence="17" id="KW-1185">Reference proteome</keyword>
<keyword evidence="6 12" id="KW-0175">Coiled coil</keyword>
<feature type="compositionally biased region" description="Basic and acidic residues" evidence="13">
    <location>
        <begin position="113"/>
        <end position="125"/>
    </location>
</feature>
<keyword evidence="11" id="KW-0131">Cell cycle</keyword>
<evidence type="ECO:0000259" key="15">
    <source>
        <dbReference type="PROSITE" id="PS51294"/>
    </source>
</evidence>
<evidence type="ECO:0000256" key="11">
    <source>
        <dbReference type="ARBA" id="ARBA00023306"/>
    </source>
</evidence>
<dbReference type="InterPro" id="IPR047240">
    <property type="entry name" value="SANT_CDC5L_II"/>
</dbReference>
<dbReference type="PROSITE" id="PS50090">
    <property type="entry name" value="MYB_LIKE"/>
    <property type="match status" value="2"/>
</dbReference>
<evidence type="ECO:0000256" key="10">
    <source>
        <dbReference type="ARBA" id="ARBA00023242"/>
    </source>
</evidence>
<feature type="domain" description="HTH myb-type" evidence="15">
    <location>
        <begin position="3"/>
        <end position="58"/>
    </location>
</feature>
<sequence length="791" mass="90400">MGRINIKGGLWRNTEDEILKAAVMKYGKNQWARIASLLHRKSAKQCKARWYEWLDPSVKKTEWSREEDEKLLHLAKLMPTQWRTIAPIVGRTANQCLERYEYLLDKAQNLDSTSREEHRRLRPGEIDPTPETKPARPDPIDMDEDELEMLSEARARLANTQGKKAKRKARERQLEIARRMALMQKRRELRAAGLGSKLSILGNPSMRLKNEGLDYNREIPFEKKPLRGFYDTSGETTESKKVDFDKLRLTDVEKESYMEREKRERKKDAERQAKRLENDLPNALKNRSGLDEGPAQKRSKLVLPAPQISDSELENLIKVGQANENALRLASMEENELSATATAALLSEYNESVNMSNIVQRTPLLPQDSLLQEAQNLMALQNTQTPLKGGENAPIPDSAIQCGLKPVATPTATPNVALASQILGFKTPDVHKLESGTPLSVFGSTPTFQQSKSSKQVLRFGLDTLPKPKNNFEINVPGEDDMTEEDQETKALSEEDQAEIDRRRNEQAEEAEKIAWAKRSLSLQRALPRPCDVNQSVLRPQDPSFTDLQKAEELIKQELVTMLHYDAASHPPTQFLADLQKPKEGKVLGPQAIQKRVQAAKQAHESYLRSHQYANFEDTELEHAKMLVKEEMEVVKQGMGHGDLTPEAYNKVWEECRSQVLYLPVHRRFTRASLASKRDRIESAEKQMSQYRDLMTQEAKRATKLEKRLQVLLGGYQSRAQILMKAIQESVDQTEQSEIEYQTLSRLREQEIGAVQHRLDSLQMDVQRQVSRETELQARYAKLVEMKETQA</sequence>
<dbReference type="Gene3D" id="1.10.10.60">
    <property type="entry name" value="Homeodomain-like"/>
    <property type="match status" value="2"/>
</dbReference>
<dbReference type="InterPro" id="IPR021786">
    <property type="entry name" value="Cdc5p/Cef1_C"/>
</dbReference>
<dbReference type="CDD" id="cd00167">
    <property type="entry name" value="SANT"/>
    <property type="match status" value="1"/>
</dbReference>
<dbReference type="Pfam" id="PF13921">
    <property type="entry name" value="Myb_DNA-bind_6"/>
    <property type="match status" value="1"/>
</dbReference>
<evidence type="ECO:0000256" key="4">
    <source>
        <dbReference type="ARBA" id="ARBA00022737"/>
    </source>
</evidence>
<dbReference type="EMBL" id="JBJKFK010000760">
    <property type="protein sequence ID" value="KAL3315402.1"/>
    <property type="molecule type" value="Genomic_DNA"/>
</dbReference>
<feature type="domain" description="HTH myb-type" evidence="15">
    <location>
        <begin position="59"/>
        <end position="108"/>
    </location>
</feature>
<evidence type="ECO:0000256" key="7">
    <source>
        <dbReference type="ARBA" id="ARBA00023125"/>
    </source>
</evidence>
<dbReference type="PANTHER" id="PTHR45885">
    <property type="entry name" value="CELL DIVISION CYCLE 5-LIKE PROTEIN"/>
    <property type="match status" value="1"/>
</dbReference>
<gene>
    <name evidence="16" type="primary">CDC5L</name>
    <name evidence="16" type="ORF">Ciccas_005966</name>
</gene>
<evidence type="ECO:0000256" key="9">
    <source>
        <dbReference type="ARBA" id="ARBA00023204"/>
    </source>
</evidence>
<dbReference type="PROSITE" id="PS51294">
    <property type="entry name" value="HTH_MYB"/>
    <property type="match status" value="2"/>
</dbReference>
<dbReference type="GO" id="GO:0008380">
    <property type="term" value="P:RNA splicing"/>
    <property type="evidence" value="ECO:0007669"/>
    <property type="project" value="UniProtKB-KW"/>
</dbReference>
<dbReference type="InterPro" id="IPR009057">
    <property type="entry name" value="Homeodomain-like_sf"/>
</dbReference>
<comment type="similarity">
    <text evidence="1">Belongs to the CEF1 family.</text>
</comment>
<feature type="domain" description="Myb-like" evidence="14">
    <location>
        <begin position="55"/>
        <end position="104"/>
    </location>
</feature>
<evidence type="ECO:0000256" key="3">
    <source>
        <dbReference type="ARBA" id="ARBA00022728"/>
    </source>
</evidence>
<dbReference type="GO" id="GO:0006397">
    <property type="term" value="P:mRNA processing"/>
    <property type="evidence" value="ECO:0007669"/>
    <property type="project" value="UniProtKB-KW"/>
</dbReference>
<dbReference type="SMART" id="SM00717">
    <property type="entry name" value="SANT"/>
    <property type="match status" value="2"/>
</dbReference>
<feature type="compositionally biased region" description="Basic and acidic residues" evidence="13">
    <location>
        <begin position="256"/>
        <end position="278"/>
    </location>
</feature>
<feature type="region of interest" description="Disordered" evidence="13">
    <location>
        <begin position="256"/>
        <end position="306"/>
    </location>
</feature>
<reference evidence="16 17" key="1">
    <citation type="submission" date="2024-11" db="EMBL/GenBank/DDBJ databases">
        <title>Adaptive evolution of stress response genes in parasites aligns with host niche diversity.</title>
        <authorList>
            <person name="Hahn C."/>
            <person name="Resl P."/>
        </authorList>
    </citation>
    <scope>NUCLEOTIDE SEQUENCE [LARGE SCALE GENOMIC DNA]</scope>
    <source>
        <strain evidence="16">EGGRZ-B1_66</strain>
        <tissue evidence="16">Body</tissue>
    </source>
</reference>
<keyword evidence="2" id="KW-0507">mRNA processing</keyword>
<protein>
    <submittedName>
        <fullName evidence="16">CDC5 cell division cycle 5-like protein</fullName>
    </submittedName>
</protein>